<dbReference type="Pfam" id="PF00226">
    <property type="entry name" value="DnaJ"/>
    <property type="match status" value="1"/>
</dbReference>
<organism evidence="2">
    <name type="scientific">Eutreptiella gymnastica</name>
    <dbReference type="NCBI Taxonomy" id="73025"/>
    <lineage>
        <taxon>Eukaryota</taxon>
        <taxon>Discoba</taxon>
        <taxon>Euglenozoa</taxon>
        <taxon>Euglenida</taxon>
        <taxon>Spirocuta</taxon>
        <taxon>Euglenophyceae</taxon>
        <taxon>Eutreptiales</taxon>
        <taxon>Eutreptiaceae</taxon>
        <taxon>Eutreptiella</taxon>
    </lineage>
</organism>
<proteinExistence type="predicted"/>
<dbReference type="InterPro" id="IPR036869">
    <property type="entry name" value="J_dom_sf"/>
</dbReference>
<sequence length="293" mass="34735">MLRSGLWTCVATPLRSWSTILAGSAWDAAGRRGVAGKNTNEPDFRSRDPFKVLGVRRQEEILIIKLQYYALSKMYHPDVTQGDDTMFKRLNKAYHQILDIRAGRDVEEEFDDSCESWVQTVKERNRRQRRSTANMRKEEYFMMRDWYIFTSSCRTENDERLFFRAFRLWATLNVFEVASAVRVGRFGVYVERLRLSFEAAMEQGAVWAHQRQDLMQDARQSMTEEDVTRVTELFEKQYNVHKVLHEAHVLFDKLRREEAGIEEDDQYDDEYAAYNADDDWFDRATQTQRKIEA</sequence>
<dbReference type="PROSITE" id="PS50076">
    <property type="entry name" value="DNAJ_2"/>
    <property type="match status" value="1"/>
</dbReference>
<accession>A0A7S1IQW7</accession>
<evidence type="ECO:0000259" key="1">
    <source>
        <dbReference type="PROSITE" id="PS50076"/>
    </source>
</evidence>
<evidence type="ECO:0000313" key="2">
    <source>
        <dbReference type="EMBL" id="CAD9020247.1"/>
    </source>
</evidence>
<feature type="domain" description="J" evidence="1">
    <location>
        <begin position="48"/>
        <end position="111"/>
    </location>
</feature>
<dbReference type="CDD" id="cd06257">
    <property type="entry name" value="DnaJ"/>
    <property type="match status" value="1"/>
</dbReference>
<dbReference type="EMBL" id="HBGA01084030">
    <property type="protein sequence ID" value="CAD9020247.1"/>
    <property type="molecule type" value="Transcribed_RNA"/>
</dbReference>
<protein>
    <recommendedName>
        <fullName evidence="1">J domain-containing protein</fullName>
    </recommendedName>
</protein>
<reference evidence="2" key="1">
    <citation type="submission" date="2021-01" db="EMBL/GenBank/DDBJ databases">
        <authorList>
            <person name="Corre E."/>
            <person name="Pelletier E."/>
            <person name="Niang G."/>
            <person name="Scheremetjew M."/>
            <person name="Finn R."/>
            <person name="Kale V."/>
            <person name="Holt S."/>
            <person name="Cochrane G."/>
            <person name="Meng A."/>
            <person name="Brown T."/>
            <person name="Cohen L."/>
        </authorList>
    </citation>
    <scope>NUCLEOTIDE SEQUENCE</scope>
    <source>
        <strain evidence="2">NIES-381</strain>
    </source>
</reference>
<dbReference type="SMART" id="SM00271">
    <property type="entry name" value="DnaJ"/>
    <property type="match status" value="1"/>
</dbReference>
<dbReference type="Gene3D" id="1.10.287.110">
    <property type="entry name" value="DnaJ domain"/>
    <property type="match status" value="1"/>
</dbReference>
<gene>
    <name evidence="2" type="ORF">EGYM00392_LOCUS31361</name>
</gene>
<name>A0A7S1IQW7_9EUGL</name>
<dbReference type="AlphaFoldDB" id="A0A7S1IQW7"/>
<dbReference type="InterPro" id="IPR001623">
    <property type="entry name" value="DnaJ_domain"/>
</dbReference>
<dbReference type="SUPFAM" id="SSF46565">
    <property type="entry name" value="Chaperone J-domain"/>
    <property type="match status" value="1"/>
</dbReference>